<dbReference type="OMA" id="YNETERH"/>
<evidence type="ECO:0000313" key="1">
    <source>
        <dbReference type="EMBL" id="CUG88924.1"/>
    </source>
</evidence>
<name>A0A0S4JEQ1_BODSA</name>
<dbReference type="VEuPathDB" id="TriTrypDB:BSAL_18260"/>
<organism evidence="1 2">
    <name type="scientific">Bodo saltans</name>
    <name type="common">Flagellated protozoan</name>
    <dbReference type="NCBI Taxonomy" id="75058"/>
    <lineage>
        <taxon>Eukaryota</taxon>
        <taxon>Discoba</taxon>
        <taxon>Euglenozoa</taxon>
        <taxon>Kinetoplastea</taxon>
        <taxon>Metakinetoplastina</taxon>
        <taxon>Eubodonida</taxon>
        <taxon>Bodonidae</taxon>
        <taxon>Bodo</taxon>
    </lineage>
</organism>
<dbReference type="SUPFAM" id="SSF158682">
    <property type="entry name" value="TerB-like"/>
    <property type="match status" value="1"/>
</dbReference>
<protein>
    <recommendedName>
        <fullName evidence="3">Co-chaperone DjlA N-terminal domain-containing protein</fullName>
    </recommendedName>
</protein>
<accession>A0A0S4JEQ1</accession>
<proteinExistence type="predicted"/>
<keyword evidence="2" id="KW-1185">Reference proteome</keyword>
<dbReference type="EMBL" id="CYKH01001684">
    <property type="protein sequence ID" value="CUG88924.1"/>
    <property type="molecule type" value="Genomic_DNA"/>
</dbReference>
<dbReference type="Proteomes" id="UP000051952">
    <property type="component" value="Unassembled WGS sequence"/>
</dbReference>
<evidence type="ECO:0000313" key="2">
    <source>
        <dbReference type="Proteomes" id="UP000051952"/>
    </source>
</evidence>
<dbReference type="AlphaFoldDB" id="A0A0S4JEQ1"/>
<gene>
    <name evidence="1" type="ORF">BSAL_18260</name>
</gene>
<sequence>MGRFLKILGDTFLTEHLYGSKYFPNLGKYFYPYIYVKAMIYTAGADELSLKERQYIQGLVEILLPNNNAQSIENRLEIMSFVEAAVPNSEENISSFLSGSMMTSPVLSRVLIYDVVRASTADGDYSKQERENVHRVCKQLGITENIRKSIEEVSEREQKVAAQKREILFRL</sequence>
<evidence type="ECO:0008006" key="3">
    <source>
        <dbReference type="Google" id="ProtNLM"/>
    </source>
</evidence>
<dbReference type="InterPro" id="IPR029024">
    <property type="entry name" value="TerB-like"/>
</dbReference>
<reference evidence="2" key="1">
    <citation type="submission" date="2015-09" db="EMBL/GenBank/DDBJ databases">
        <authorList>
            <consortium name="Pathogen Informatics"/>
        </authorList>
    </citation>
    <scope>NUCLEOTIDE SEQUENCE [LARGE SCALE GENOMIC DNA]</scope>
    <source>
        <strain evidence="2">Lake Konstanz</strain>
    </source>
</reference>
<dbReference type="Gene3D" id="1.10.3680.10">
    <property type="entry name" value="TerB-like"/>
    <property type="match status" value="1"/>
</dbReference>
<dbReference type="OrthoDB" id="266799at2759"/>